<feature type="region of interest" description="Disordered" evidence="1">
    <location>
        <begin position="75"/>
        <end position="97"/>
    </location>
</feature>
<proteinExistence type="predicted"/>
<dbReference type="AlphaFoldDB" id="A0A0H2VAD8"/>
<name>A0A0H2VAD8_ECOL6</name>
<evidence type="ECO:0000313" key="3">
    <source>
        <dbReference type="Proteomes" id="UP000001410"/>
    </source>
</evidence>
<organism evidence="2 3">
    <name type="scientific">Escherichia coli O6:H1 (strain CFT073 / ATCC 700928 / UPEC)</name>
    <dbReference type="NCBI Taxonomy" id="199310"/>
    <lineage>
        <taxon>Bacteria</taxon>
        <taxon>Pseudomonadati</taxon>
        <taxon>Pseudomonadota</taxon>
        <taxon>Gammaproteobacteria</taxon>
        <taxon>Enterobacterales</taxon>
        <taxon>Enterobacteriaceae</taxon>
        <taxon>Escherichia</taxon>
    </lineage>
</organism>
<dbReference type="EMBL" id="AE014075">
    <property type="protein sequence ID" value="AAN81997.1"/>
    <property type="molecule type" value="Genomic_DNA"/>
</dbReference>
<accession>A0A0H2VAD8</accession>
<evidence type="ECO:0000313" key="2">
    <source>
        <dbReference type="EMBL" id="AAN81997.1"/>
    </source>
</evidence>
<evidence type="ECO:0000256" key="1">
    <source>
        <dbReference type="SAM" id="MobiDB-lite"/>
    </source>
</evidence>
<protein>
    <submittedName>
        <fullName evidence="2">Uncharacterized protein</fullName>
    </submittedName>
</protein>
<keyword evidence="3" id="KW-1185">Reference proteome</keyword>
<gene>
    <name evidence="2" type="ordered locus">c3549</name>
</gene>
<dbReference type="KEGG" id="ecc:c3549"/>
<dbReference type="STRING" id="199310.c3549"/>
<dbReference type="HOGENOM" id="CLU_2342299_0_0_6"/>
<reference evidence="2 3" key="1">
    <citation type="journal article" date="2002" name="Proc. Natl. Acad. Sci. U.S.A.">
        <title>Extensive mosaic structure revealed by the complete genome sequence of uropathogenic Escherichia coli.</title>
        <authorList>
            <person name="Welch R.A."/>
            <person name="Burland V."/>
            <person name="Plunkett G.III."/>
            <person name="Redford P."/>
            <person name="Roesch P."/>
            <person name="Rasko D."/>
            <person name="Buckles E.L."/>
            <person name="Liou S.R."/>
            <person name="Boutin A."/>
            <person name="Hackett J."/>
            <person name="Stroud D."/>
            <person name="Mayhew G.F."/>
            <person name="Rose D.J."/>
            <person name="Zhou S."/>
            <person name="Schwartz D.C."/>
            <person name="Perna N.T."/>
            <person name="Mobley H.L."/>
            <person name="Donnenberg M.S."/>
            <person name="Blattner F.R."/>
        </authorList>
    </citation>
    <scope>NUCLEOTIDE SEQUENCE [LARGE SCALE GENOMIC DNA]</scope>
    <source>
        <strain evidence="3">CFT073 / ATCC 700928 / UPEC</strain>
    </source>
</reference>
<sequence>MHLFTLEQEVDHLLLQQLAVLGIHHVEFLFINQHGLFVLPLRPGFFGDLVIDAFSQFAGVQLKILTFCFTLQESTKNRSAHKSSSLSTHALNRRASA</sequence>
<dbReference type="Proteomes" id="UP000001410">
    <property type="component" value="Chromosome"/>
</dbReference>